<protein>
    <submittedName>
        <fullName evidence="2">Uncharacterized protein</fullName>
    </submittedName>
</protein>
<evidence type="ECO:0000313" key="2">
    <source>
        <dbReference type="EMBL" id="CDW42228.1"/>
    </source>
</evidence>
<dbReference type="AlphaFoldDB" id="A0A0K2UVC0"/>
<sequence>NQEPITSNIYFFCCCSLHYKNKNILLLPVCTDESSFLSPWASYNIYIQCPYLYILIPLVRVFFLYC</sequence>
<feature type="transmembrane region" description="Helical" evidence="1">
    <location>
        <begin position="45"/>
        <end position="65"/>
    </location>
</feature>
<name>A0A0K2UVC0_LEPSM</name>
<proteinExistence type="predicted"/>
<keyword evidence="1" id="KW-1133">Transmembrane helix</keyword>
<feature type="non-terminal residue" evidence="2">
    <location>
        <position position="1"/>
    </location>
</feature>
<dbReference type="EMBL" id="HACA01024867">
    <property type="protein sequence ID" value="CDW42228.1"/>
    <property type="molecule type" value="Transcribed_RNA"/>
</dbReference>
<organism evidence="2">
    <name type="scientific">Lepeophtheirus salmonis</name>
    <name type="common">Salmon louse</name>
    <name type="synonym">Caligus salmonis</name>
    <dbReference type="NCBI Taxonomy" id="72036"/>
    <lineage>
        <taxon>Eukaryota</taxon>
        <taxon>Metazoa</taxon>
        <taxon>Ecdysozoa</taxon>
        <taxon>Arthropoda</taxon>
        <taxon>Crustacea</taxon>
        <taxon>Multicrustacea</taxon>
        <taxon>Hexanauplia</taxon>
        <taxon>Copepoda</taxon>
        <taxon>Siphonostomatoida</taxon>
        <taxon>Caligidae</taxon>
        <taxon>Lepeophtheirus</taxon>
    </lineage>
</organism>
<keyword evidence="1" id="KW-0812">Transmembrane</keyword>
<accession>A0A0K2UVC0</accession>
<evidence type="ECO:0000256" key="1">
    <source>
        <dbReference type="SAM" id="Phobius"/>
    </source>
</evidence>
<reference evidence="2" key="1">
    <citation type="submission" date="2014-05" db="EMBL/GenBank/DDBJ databases">
        <authorList>
            <person name="Chronopoulou M."/>
        </authorList>
    </citation>
    <scope>NUCLEOTIDE SEQUENCE</scope>
    <source>
        <tissue evidence="2">Whole organism</tissue>
    </source>
</reference>
<keyword evidence="1" id="KW-0472">Membrane</keyword>